<evidence type="ECO:0000256" key="5">
    <source>
        <dbReference type="ARBA" id="ARBA00022553"/>
    </source>
</evidence>
<dbReference type="EMBL" id="CP034673">
    <property type="protein sequence ID" value="AZS26688.1"/>
    <property type="molecule type" value="Genomic_DNA"/>
</dbReference>
<dbReference type="InterPro" id="IPR021821">
    <property type="entry name" value="VxrA_SD"/>
</dbReference>
<dbReference type="GO" id="GO:0000155">
    <property type="term" value="F:phosphorelay sensor kinase activity"/>
    <property type="evidence" value="ECO:0007669"/>
    <property type="project" value="InterPro"/>
</dbReference>
<proteinExistence type="predicted"/>
<sequence length="481" mass="54258">MRTRLLYLLITLTAVLGQSNLAHGQEQTLQDRWQHFLRQAESLSAARALPLQSINSYPVDLLLSASAYPDFSRYSWQTITELKAIASQCALSPGLSKTLASRPELQKAASFELALCQGDELPIRWFKTAPFLHPAGGSYAERYLAFSTHNITAEQSAELQPYTTLSDPQHPLYTFFTNLETAGRDALVSGYRAYIDRQQRLWISGDFGIRVLSALQWKKVALDQQLVLSAITAATQSCQLRYSNLCVSSQEKPNISLWLSVILLLLLAATLSRTLWLRRQQAKEKRFILQLLTHELRTPITSLGLTVEQFRQQFDTLPEPAQDTFGRLLADHQRLAQLAQTSKGFLSSDPNEPFQCQTAYLSDWLDHCVAKHELSYELTQDIELTLPYYWLGICLDNLIRNAKQHGQGTISITASVTDTQLRLCVSDEGEFPSRLKRLFSRSRTTSNMGIGLRLVSHLMLKMGGKLTCKAHPTRCQLELPL</sequence>
<dbReference type="EC" id="2.7.13.3" evidence="3"/>
<keyword evidence="4" id="KW-1003">Cell membrane</keyword>
<dbReference type="InterPro" id="IPR036097">
    <property type="entry name" value="HisK_dim/P_sf"/>
</dbReference>
<dbReference type="InterPro" id="IPR050980">
    <property type="entry name" value="2C_sensor_his_kinase"/>
</dbReference>
<dbReference type="SUPFAM" id="SSF47384">
    <property type="entry name" value="Homodimeric domain of signal transducing histidine kinase"/>
    <property type="match status" value="1"/>
</dbReference>
<keyword evidence="8" id="KW-0902">Two-component regulatory system</keyword>
<dbReference type="Gene3D" id="3.30.565.10">
    <property type="entry name" value="Histidine kinase-like ATPase, C-terminal domain"/>
    <property type="match status" value="1"/>
</dbReference>
<evidence type="ECO:0000256" key="6">
    <source>
        <dbReference type="ARBA" id="ARBA00022679"/>
    </source>
</evidence>
<dbReference type="InterPro" id="IPR036890">
    <property type="entry name" value="HATPase_C_sf"/>
</dbReference>
<dbReference type="InterPro" id="IPR003661">
    <property type="entry name" value="HisK_dim/P_dom"/>
</dbReference>
<comment type="subcellular location">
    <subcellularLocation>
        <location evidence="2">Cell membrane</location>
        <topology evidence="2">Multi-pass membrane protein</topology>
    </subcellularLocation>
</comment>
<dbReference type="PANTHER" id="PTHR44936:SF9">
    <property type="entry name" value="SENSOR PROTEIN CREC"/>
    <property type="match status" value="1"/>
</dbReference>
<evidence type="ECO:0000256" key="1">
    <source>
        <dbReference type="ARBA" id="ARBA00000085"/>
    </source>
</evidence>
<dbReference type="CDD" id="cd00082">
    <property type="entry name" value="HisKA"/>
    <property type="match status" value="1"/>
</dbReference>
<dbReference type="InterPro" id="IPR003594">
    <property type="entry name" value="HATPase_dom"/>
</dbReference>
<dbReference type="AlphaFoldDB" id="A0A289GGC7"/>
<reference evidence="10 11" key="1">
    <citation type="submission" date="2018-12" db="EMBL/GenBank/DDBJ databases">
        <title>Characterization and Draft Genome of Vibrio anguillarum J360 Marine Pathogen Isolated from an Outbreak in Lumpfish (Cyclopterus lumpus).</title>
        <authorList>
            <person name="Vasquez J.I."/>
            <person name="Cao T."/>
            <person name="Chakraborty S."/>
            <person name="Gnanagobal H."/>
            <person name="Wescot J."/>
            <person name="Boyce D."/>
            <person name="Santander J."/>
        </authorList>
    </citation>
    <scope>NUCLEOTIDE SEQUENCE [LARGE SCALE GENOMIC DNA]</scope>
    <source>
        <strain evidence="10 11">J360</strain>
    </source>
</reference>
<name>A0A289GGC7_VIBAN</name>
<dbReference type="SMART" id="SM00387">
    <property type="entry name" value="HATPase_c"/>
    <property type="match status" value="1"/>
</dbReference>
<evidence type="ECO:0000256" key="2">
    <source>
        <dbReference type="ARBA" id="ARBA00004651"/>
    </source>
</evidence>
<keyword evidence="4" id="KW-0472">Membrane</keyword>
<evidence type="ECO:0000256" key="3">
    <source>
        <dbReference type="ARBA" id="ARBA00012438"/>
    </source>
</evidence>
<dbReference type="SUPFAM" id="SSF55874">
    <property type="entry name" value="ATPase domain of HSP90 chaperone/DNA topoisomerase II/histidine kinase"/>
    <property type="match status" value="1"/>
</dbReference>
<evidence type="ECO:0000313" key="11">
    <source>
        <dbReference type="Proteomes" id="UP000256923"/>
    </source>
</evidence>
<dbReference type="Proteomes" id="UP000256923">
    <property type="component" value="Chromosome 2"/>
</dbReference>
<evidence type="ECO:0000256" key="8">
    <source>
        <dbReference type="ARBA" id="ARBA00023012"/>
    </source>
</evidence>
<dbReference type="Pfam" id="PF02518">
    <property type="entry name" value="HATPase_c"/>
    <property type="match status" value="1"/>
</dbReference>
<protein>
    <recommendedName>
        <fullName evidence="3">histidine kinase</fullName>
        <ecNumber evidence="3">2.7.13.3</ecNumber>
    </recommendedName>
</protein>
<organism evidence="10 11">
    <name type="scientific">Vibrio anguillarum</name>
    <name type="common">Listonella anguillarum</name>
    <dbReference type="NCBI Taxonomy" id="55601"/>
    <lineage>
        <taxon>Bacteria</taxon>
        <taxon>Pseudomonadati</taxon>
        <taxon>Pseudomonadota</taxon>
        <taxon>Gammaproteobacteria</taxon>
        <taxon>Vibrionales</taxon>
        <taxon>Vibrionaceae</taxon>
        <taxon>Vibrio</taxon>
    </lineage>
</organism>
<dbReference type="RefSeq" id="WP_069211909.1">
    <property type="nucleotide sequence ID" value="NZ_CP023055.1"/>
</dbReference>
<accession>A0A289GGC7</accession>
<evidence type="ECO:0000256" key="4">
    <source>
        <dbReference type="ARBA" id="ARBA00022475"/>
    </source>
</evidence>
<gene>
    <name evidence="10" type="ORF">DYL72_16975</name>
</gene>
<dbReference type="Pfam" id="PF11884">
    <property type="entry name" value="DUF3404"/>
    <property type="match status" value="1"/>
</dbReference>
<comment type="catalytic activity">
    <reaction evidence="1">
        <text>ATP + protein L-histidine = ADP + protein N-phospho-L-histidine.</text>
        <dbReference type="EC" id="2.7.13.3"/>
    </reaction>
</comment>
<evidence type="ECO:0000259" key="9">
    <source>
        <dbReference type="SMART" id="SM00387"/>
    </source>
</evidence>
<keyword evidence="6" id="KW-0808">Transferase</keyword>
<evidence type="ECO:0000313" key="10">
    <source>
        <dbReference type="EMBL" id="AZS26688.1"/>
    </source>
</evidence>
<feature type="domain" description="Histidine kinase/HSP90-like ATPase" evidence="9">
    <location>
        <begin position="386"/>
        <end position="481"/>
    </location>
</feature>
<keyword evidence="5" id="KW-0597">Phosphoprotein</keyword>
<evidence type="ECO:0000256" key="7">
    <source>
        <dbReference type="ARBA" id="ARBA00022777"/>
    </source>
</evidence>
<dbReference type="PANTHER" id="PTHR44936">
    <property type="entry name" value="SENSOR PROTEIN CREC"/>
    <property type="match status" value="1"/>
</dbReference>
<keyword evidence="7" id="KW-0418">Kinase</keyword>